<dbReference type="Proteomes" id="UP000242329">
    <property type="component" value="Unassembled WGS sequence"/>
</dbReference>
<evidence type="ECO:0000313" key="3">
    <source>
        <dbReference type="Proteomes" id="UP000242329"/>
    </source>
</evidence>
<organism evidence="2 3">
    <name type="scientific">Thermosyntropha lipolytica DSM 11003</name>
    <dbReference type="NCBI Taxonomy" id="1123382"/>
    <lineage>
        <taxon>Bacteria</taxon>
        <taxon>Bacillati</taxon>
        <taxon>Bacillota</taxon>
        <taxon>Clostridia</taxon>
        <taxon>Eubacteriales</taxon>
        <taxon>Syntrophomonadaceae</taxon>
        <taxon>Thermosyntropha</taxon>
    </lineage>
</organism>
<dbReference type="EMBL" id="FQWY01000022">
    <property type="protein sequence ID" value="SHH00577.1"/>
    <property type="molecule type" value="Genomic_DNA"/>
</dbReference>
<protein>
    <submittedName>
        <fullName evidence="2">Stage II sporulation protein P</fullName>
    </submittedName>
</protein>
<evidence type="ECO:0000313" key="2">
    <source>
        <dbReference type="EMBL" id="SHH00577.1"/>
    </source>
</evidence>
<dbReference type="Pfam" id="PF07454">
    <property type="entry name" value="SpoIIP"/>
    <property type="match status" value="1"/>
</dbReference>
<proteinExistence type="predicted"/>
<dbReference type="OrthoDB" id="1633470at2"/>
<dbReference type="NCBIfam" id="TIGR02867">
    <property type="entry name" value="spore_II_P"/>
    <property type="match status" value="1"/>
</dbReference>
<dbReference type="SUPFAM" id="SSF53187">
    <property type="entry name" value="Zn-dependent exopeptidases"/>
    <property type="match status" value="1"/>
</dbReference>
<keyword evidence="3" id="KW-1185">Reference proteome</keyword>
<reference evidence="3" key="1">
    <citation type="submission" date="2016-11" db="EMBL/GenBank/DDBJ databases">
        <authorList>
            <person name="Varghese N."/>
            <person name="Submissions S."/>
        </authorList>
    </citation>
    <scope>NUCLEOTIDE SEQUENCE [LARGE SCALE GENOMIC DNA]</scope>
    <source>
        <strain evidence="3">DSM 11003</strain>
    </source>
</reference>
<feature type="transmembrane region" description="Helical" evidence="1">
    <location>
        <begin position="7"/>
        <end position="26"/>
    </location>
</feature>
<keyword evidence="1" id="KW-0472">Membrane</keyword>
<name>A0A1M5PFT0_9FIRM</name>
<gene>
    <name evidence="2" type="ORF">SAMN02745221_01464</name>
</gene>
<dbReference type="STRING" id="1123382.SAMN02745221_01464"/>
<evidence type="ECO:0000256" key="1">
    <source>
        <dbReference type="SAM" id="Phobius"/>
    </source>
</evidence>
<accession>A0A1M5PFT0</accession>
<keyword evidence="1" id="KW-0812">Transmembrane</keyword>
<dbReference type="AlphaFoldDB" id="A0A1M5PFT0"/>
<dbReference type="RefSeq" id="WP_073092200.1">
    <property type="nucleotide sequence ID" value="NZ_FQWY01000022.1"/>
</dbReference>
<keyword evidence="1" id="KW-1133">Transmembrane helix</keyword>
<sequence>MDRRKKYYLAGFFGILFVILITAYFLNLNHNKNLPFPPFASSADYYTIRDTAGNIILQTGIKVYQDDEYINEKNIHYIVTSVKGKEAVAVVKNQASSHDITSVPTASLFLPDKLLKPDFTDISVAIYHTHSDESYIPTSGTASKKGNGDIFKVGKALKERLEIPGIKVYHSLNAHDPHDINAYHRSRRTAIDLVKKGPDALLDIHRDSAPLSAYQTNIKDTQAARVMIVIGRSNPNMQVNLDYARRVKAAADKIYPGFMRGIFIGKGDYNQDLYPTALLLEVGTEQNSLEEAKASMNFLGDILIHVLRNEDRS</sequence>
<dbReference type="InterPro" id="IPR010897">
    <property type="entry name" value="Spore_II_P"/>
</dbReference>